<feature type="region of interest" description="Disordered" evidence="7">
    <location>
        <begin position="1"/>
        <end position="105"/>
    </location>
</feature>
<dbReference type="AlphaFoldDB" id="A0A7Y4P6C1"/>
<sequence length="477" mass="51995">MRLTKIFNLNDPGWGRGNPSGSGQSEQNNRPSQGLQDPSARPQDSSSPPKGEGLRPPQGDNPPDLDRVFEDFAKRLKSVFGDGSGGGNRRPPNNNNGRSPKRPVVPSPKLFRLGVIAAVVIGAGVWASSGFYIVREGQVGVVTQFGKYYRTVGPGFQWHIPSPIQSVQTVDVSRVRSFSVGYRDNARNKVLPESLMLTEDENIVDVQFDVQYRLKAGMPTEPTQRSAAADYLFETVSPDEAVRQAAETAMREVVGKQSMNKILYESRTQAAIDVRQLMQNILDRYHTGIEVITVAIQNVQPPEQVQAAFEDAIKAGQDNERQKNEGNAYASKVVPEARGHASRLIQDAEGYKAAVVGQAQGEADRFLSVEKAYAQAPAITRERMYISTMEELYSASSKVLLDTKSGNNMIYLPIDKIIGSQSKAVAAPVATESAGNATATTAPKSASSMAYREVAPSYGPSELTRDRNAFSRMRPAE</sequence>
<reference evidence="9 10" key="1">
    <citation type="submission" date="2020-05" db="EMBL/GenBank/DDBJ databases">
        <authorList>
            <person name="Niu N."/>
        </authorList>
    </citation>
    <scope>NUCLEOTIDE SEQUENCE [LARGE SCALE GENOMIC DNA]</scope>
    <source>
        <strain evidence="9 10">LMG10982</strain>
    </source>
</reference>
<keyword evidence="9" id="KW-0645">Protease</keyword>
<gene>
    <name evidence="9" type="primary">hflK</name>
    <name evidence="9" type="ORF">HKX40_05590</name>
</gene>
<name>A0A7Y4P6C1_9BURK</name>
<evidence type="ECO:0000256" key="3">
    <source>
        <dbReference type="ARBA" id="ARBA00022692"/>
    </source>
</evidence>
<evidence type="ECO:0000313" key="9">
    <source>
        <dbReference type="EMBL" id="NOL49605.1"/>
    </source>
</evidence>
<keyword evidence="3" id="KW-0812">Transmembrane</keyword>
<dbReference type="Gene3D" id="3.30.479.30">
    <property type="entry name" value="Band 7 domain"/>
    <property type="match status" value="1"/>
</dbReference>
<dbReference type="Proteomes" id="UP000541421">
    <property type="component" value="Unassembled WGS sequence"/>
</dbReference>
<dbReference type="GO" id="GO:0006508">
    <property type="term" value="P:proteolysis"/>
    <property type="evidence" value="ECO:0007669"/>
    <property type="project" value="UniProtKB-KW"/>
</dbReference>
<dbReference type="InterPro" id="IPR050710">
    <property type="entry name" value="Band7/mec-2_domain"/>
</dbReference>
<protein>
    <recommendedName>
        <fullName evidence="6">Protein HflK</fullName>
    </recommendedName>
</protein>
<dbReference type="InterPro" id="IPR010201">
    <property type="entry name" value="HflK"/>
</dbReference>
<comment type="subcellular location">
    <subcellularLocation>
        <location evidence="1">Membrane</location>
        <topology evidence="1">Single-pass membrane protein</topology>
    </subcellularLocation>
</comment>
<evidence type="ECO:0000259" key="8">
    <source>
        <dbReference type="SMART" id="SM00244"/>
    </source>
</evidence>
<comment type="subunit">
    <text evidence="6">HflC and HflK may interact to form a multimeric complex.</text>
</comment>
<evidence type="ECO:0000256" key="2">
    <source>
        <dbReference type="ARBA" id="ARBA00006971"/>
    </source>
</evidence>
<evidence type="ECO:0000256" key="7">
    <source>
        <dbReference type="SAM" id="MobiDB-lite"/>
    </source>
</evidence>
<dbReference type="PANTHER" id="PTHR43327">
    <property type="entry name" value="STOMATIN-LIKE PROTEIN 2, MITOCHONDRIAL"/>
    <property type="match status" value="1"/>
</dbReference>
<feature type="compositionally biased region" description="Low complexity" evidence="7">
    <location>
        <begin position="89"/>
        <end position="98"/>
    </location>
</feature>
<comment type="caution">
    <text evidence="9">The sequence shown here is derived from an EMBL/GenBank/DDBJ whole genome shotgun (WGS) entry which is preliminary data.</text>
</comment>
<dbReference type="PANTHER" id="PTHR43327:SF2">
    <property type="entry name" value="MODULATOR OF FTSH PROTEASE HFLK"/>
    <property type="match status" value="1"/>
</dbReference>
<evidence type="ECO:0000256" key="1">
    <source>
        <dbReference type="ARBA" id="ARBA00004167"/>
    </source>
</evidence>
<dbReference type="Pfam" id="PF01145">
    <property type="entry name" value="Band_7"/>
    <property type="match status" value="1"/>
</dbReference>
<keyword evidence="4" id="KW-1133">Transmembrane helix</keyword>
<feature type="compositionally biased region" description="Basic and acidic residues" evidence="7">
    <location>
        <begin position="64"/>
        <end position="74"/>
    </location>
</feature>
<keyword evidence="5" id="KW-0472">Membrane</keyword>
<feature type="compositionally biased region" description="Polar residues" evidence="7">
    <location>
        <begin position="21"/>
        <end position="48"/>
    </location>
</feature>
<accession>A0A7Y4P6C1</accession>
<feature type="region of interest" description="Disordered" evidence="7">
    <location>
        <begin position="431"/>
        <end position="477"/>
    </location>
</feature>
<dbReference type="NCBIfam" id="TIGR01933">
    <property type="entry name" value="hflK"/>
    <property type="match status" value="1"/>
</dbReference>
<organism evidence="9 10">
    <name type="scientific">Pelistega europaea</name>
    <dbReference type="NCBI Taxonomy" id="106147"/>
    <lineage>
        <taxon>Bacteria</taxon>
        <taxon>Pseudomonadati</taxon>
        <taxon>Pseudomonadota</taxon>
        <taxon>Betaproteobacteria</taxon>
        <taxon>Burkholderiales</taxon>
        <taxon>Alcaligenaceae</taxon>
        <taxon>Pelistega</taxon>
    </lineage>
</organism>
<dbReference type="CDD" id="cd03404">
    <property type="entry name" value="SPFH_HflK"/>
    <property type="match status" value="1"/>
</dbReference>
<feature type="compositionally biased region" description="Basic and acidic residues" evidence="7">
    <location>
        <begin position="463"/>
        <end position="477"/>
    </location>
</feature>
<dbReference type="SMART" id="SM00244">
    <property type="entry name" value="PHB"/>
    <property type="match status" value="1"/>
</dbReference>
<comment type="similarity">
    <text evidence="2 6">Belongs to the band 7/mec-2 family. HflK subfamily.</text>
</comment>
<dbReference type="SUPFAM" id="SSF117892">
    <property type="entry name" value="Band 7/SPFH domain"/>
    <property type="match status" value="1"/>
</dbReference>
<keyword evidence="10" id="KW-1185">Reference proteome</keyword>
<dbReference type="InterPro" id="IPR036013">
    <property type="entry name" value="Band_7/SPFH_dom_sf"/>
</dbReference>
<evidence type="ECO:0000256" key="4">
    <source>
        <dbReference type="ARBA" id="ARBA00022989"/>
    </source>
</evidence>
<dbReference type="EMBL" id="JABGBO010000005">
    <property type="protein sequence ID" value="NOL49605.1"/>
    <property type="molecule type" value="Genomic_DNA"/>
</dbReference>
<feature type="compositionally biased region" description="Low complexity" evidence="7">
    <location>
        <begin position="437"/>
        <end position="450"/>
    </location>
</feature>
<evidence type="ECO:0000256" key="6">
    <source>
        <dbReference type="RuleBase" id="RU364113"/>
    </source>
</evidence>
<dbReference type="InterPro" id="IPR001107">
    <property type="entry name" value="Band_7"/>
</dbReference>
<dbReference type="GO" id="GO:0016020">
    <property type="term" value="C:membrane"/>
    <property type="evidence" value="ECO:0007669"/>
    <property type="project" value="UniProtKB-SubCell"/>
</dbReference>
<proteinExistence type="inferred from homology"/>
<feature type="domain" description="Band 7" evidence="8">
    <location>
        <begin position="129"/>
        <end position="313"/>
    </location>
</feature>
<dbReference type="GO" id="GO:0008233">
    <property type="term" value="F:peptidase activity"/>
    <property type="evidence" value="ECO:0007669"/>
    <property type="project" value="UniProtKB-KW"/>
</dbReference>
<comment type="function">
    <text evidence="6">HflC and HflK could encode or regulate a protease.</text>
</comment>
<evidence type="ECO:0000256" key="5">
    <source>
        <dbReference type="ARBA" id="ARBA00023136"/>
    </source>
</evidence>
<evidence type="ECO:0000313" key="10">
    <source>
        <dbReference type="Proteomes" id="UP000541421"/>
    </source>
</evidence>
<dbReference type="RefSeq" id="WP_171588588.1">
    <property type="nucleotide sequence ID" value="NZ_JABGBO010000005.1"/>
</dbReference>
<keyword evidence="9" id="KW-0378">Hydrolase</keyword>